<dbReference type="PANTHER" id="PTHR30579:SF3">
    <property type="entry name" value="TRANSCRIPTIONAL REGULATORY PROTEIN"/>
    <property type="match status" value="1"/>
</dbReference>
<dbReference type="SUPFAM" id="SSF53850">
    <property type="entry name" value="Periplasmic binding protein-like II"/>
    <property type="match status" value="1"/>
</dbReference>
<name>A0ABT7F3M9_9RHOB</name>
<evidence type="ECO:0000256" key="4">
    <source>
        <dbReference type="ARBA" id="ARBA00023163"/>
    </source>
</evidence>
<dbReference type="Gene3D" id="1.10.10.10">
    <property type="entry name" value="Winged helix-like DNA-binding domain superfamily/Winged helix DNA-binding domain"/>
    <property type="match status" value="1"/>
</dbReference>
<dbReference type="InterPro" id="IPR036390">
    <property type="entry name" value="WH_DNA-bd_sf"/>
</dbReference>
<dbReference type="Pfam" id="PF00126">
    <property type="entry name" value="HTH_1"/>
    <property type="match status" value="1"/>
</dbReference>
<gene>
    <name evidence="6" type="ORF">QO033_16120</name>
</gene>
<evidence type="ECO:0000313" key="6">
    <source>
        <dbReference type="EMBL" id="MDK3019206.1"/>
    </source>
</evidence>
<evidence type="ECO:0000313" key="7">
    <source>
        <dbReference type="Proteomes" id="UP001243757"/>
    </source>
</evidence>
<protein>
    <submittedName>
        <fullName evidence="6">LysR family transcriptional regulator</fullName>
    </submittedName>
</protein>
<dbReference type="CDD" id="cd05466">
    <property type="entry name" value="PBP2_LTTR_substrate"/>
    <property type="match status" value="1"/>
</dbReference>
<keyword evidence="4" id="KW-0804">Transcription</keyword>
<feature type="domain" description="HTH lysR-type" evidence="5">
    <location>
        <begin position="1"/>
        <end position="56"/>
    </location>
</feature>
<dbReference type="Pfam" id="PF03466">
    <property type="entry name" value="LysR_substrate"/>
    <property type="match status" value="1"/>
</dbReference>
<proteinExistence type="inferred from homology"/>
<evidence type="ECO:0000259" key="5">
    <source>
        <dbReference type="PROSITE" id="PS50931"/>
    </source>
</evidence>
<dbReference type="InterPro" id="IPR005119">
    <property type="entry name" value="LysR_subst-bd"/>
</dbReference>
<keyword evidence="7" id="KW-1185">Reference proteome</keyword>
<evidence type="ECO:0000256" key="2">
    <source>
        <dbReference type="ARBA" id="ARBA00023015"/>
    </source>
</evidence>
<dbReference type="Gene3D" id="3.40.190.10">
    <property type="entry name" value="Periplasmic binding protein-like II"/>
    <property type="match status" value="2"/>
</dbReference>
<dbReference type="InterPro" id="IPR050176">
    <property type="entry name" value="LTTR"/>
</dbReference>
<keyword evidence="3" id="KW-0238">DNA-binding</keyword>
<accession>A0ABT7F3M9</accession>
<keyword evidence="2" id="KW-0805">Transcription regulation</keyword>
<dbReference type="Proteomes" id="UP001243757">
    <property type="component" value="Unassembled WGS sequence"/>
</dbReference>
<dbReference type="InterPro" id="IPR000847">
    <property type="entry name" value="LysR_HTH_N"/>
</dbReference>
<evidence type="ECO:0000256" key="1">
    <source>
        <dbReference type="ARBA" id="ARBA00009437"/>
    </source>
</evidence>
<dbReference type="SUPFAM" id="SSF46785">
    <property type="entry name" value="Winged helix' DNA-binding domain"/>
    <property type="match status" value="1"/>
</dbReference>
<organism evidence="6 7">
    <name type="scientific">Pseudodonghicola flavimaris</name>
    <dbReference type="NCBI Taxonomy" id="3050036"/>
    <lineage>
        <taxon>Bacteria</taxon>
        <taxon>Pseudomonadati</taxon>
        <taxon>Pseudomonadota</taxon>
        <taxon>Alphaproteobacteria</taxon>
        <taxon>Rhodobacterales</taxon>
        <taxon>Paracoccaceae</taxon>
        <taxon>Pseudodonghicola</taxon>
    </lineage>
</organism>
<comment type="caution">
    <text evidence="6">The sequence shown here is derived from an EMBL/GenBank/DDBJ whole genome shotgun (WGS) entry which is preliminary data.</text>
</comment>
<dbReference type="PROSITE" id="PS50931">
    <property type="entry name" value="HTH_LYSR"/>
    <property type="match status" value="1"/>
</dbReference>
<reference evidence="6 7" key="1">
    <citation type="submission" date="2023-05" db="EMBL/GenBank/DDBJ databases">
        <title>Pseudodonghicola sp. nov.</title>
        <authorList>
            <person name="Huang J."/>
        </authorList>
    </citation>
    <scope>NUCLEOTIDE SEQUENCE [LARGE SCALE GENOMIC DNA]</scope>
    <source>
        <strain evidence="6 7">IC7</strain>
    </source>
</reference>
<dbReference type="PANTHER" id="PTHR30579">
    <property type="entry name" value="TRANSCRIPTIONAL REGULATOR"/>
    <property type="match status" value="1"/>
</dbReference>
<evidence type="ECO:0000256" key="3">
    <source>
        <dbReference type="ARBA" id="ARBA00023125"/>
    </source>
</evidence>
<dbReference type="EMBL" id="JASNJD010000012">
    <property type="protein sequence ID" value="MDK3019206.1"/>
    <property type="molecule type" value="Genomic_DNA"/>
</dbReference>
<dbReference type="RefSeq" id="WP_284482007.1">
    <property type="nucleotide sequence ID" value="NZ_JASNJD010000012.1"/>
</dbReference>
<comment type="similarity">
    <text evidence="1">Belongs to the LysR transcriptional regulatory family.</text>
</comment>
<sequence>MRAIETFVWAARLGSFQRAAEKMHSTLTTVSARIGSLERELGVELFLRRPRGVELTAKGREALPYAEAVTIAGATFASRIGASTQMQGHVRLGIIDMIAAAMLPQLLANLRDMFPNLDVDLRSGTSSELADMLANGELDLALIMRDVTITGMRELPLLRMKLHWIAPASLIGERSFLSAQELANLPILSFSPDTTLHRQVLGHLAGTRARRGIYSGTSMTAALKLLETGFGLAALPPSLVAEPLASGRLKLIASDMALPPLESKIAWMDGPNAPFLERIAEVARLSATQSIDAAREDVELLL</sequence>
<dbReference type="InterPro" id="IPR036388">
    <property type="entry name" value="WH-like_DNA-bd_sf"/>
</dbReference>